<dbReference type="EnsemblBacteria" id="ABK76849">
    <property type="protein sequence ID" value="ABK76849"/>
    <property type="gene ID" value="CENSYa_0206"/>
</dbReference>
<dbReference type="Gene3D" id="3.40.1350.10">
    <property type="match status" value="1"/>
</dbReference>
<dbReference type="HOGENOM" id="CLU_080101_0_0_2"/>
<dbReference type="GO" id="GO:0003676">
    <property type="term" value="F:nucleic acid binding"/>
    <property type="evidence" value="ECO:0007669"/>
    <property type="project" value="InterPro"/>
</dbReference>
<name>A0RU32_CENSY</name>
<dbReference type="AlphaFoldDB" id="A0RU32"/>
<dbReference type="EMBL" id="DP000238">
    <property type="protein sequence ID" value="ABK76849.1"/>
    <property type="molecule type" value="Genomic_DNA"/>
</dbReference>
<sequence length="270" mass="31285">MFPRLQFLESEYTIDNIRPDSIVYDDNANSFAIIEYKNVRNKGVVDQGMSYYKLIKDRPSDFVLLAQKKKLNINREDVNWDEARIIFIAPEYTIHQRRAASLAMLPIELYRISKYEGGVFGLELLEKKTEGKMSTSVVEEYSTEKFLNGDYDNTGTDEDRKKLFYTIRKIIMERFPDIEFRQRKWYAGFHSTENKSYVCTISTKATSLSVTYSTKANLFAGDPFVESLIDELGKKKGNLGIGSYRSTIKSESDVEKMLFLVSKVYDDNKN</sequence>
<keyword evidence="2" id="KW-1185">Reference proteome</keyword>
<organism evidence="1 2">
    <name type="scientific">Cenarchaeum symbiosum (strain A)</name>
    <dbReference type="NCBI Taxonomy" id="414004"/>
    <lineage>
        <taxon>Archaea</taxon>
        <taxon>Nitrososphaerota</taxon>
        <taxon>Candidatus Cenarchaeales</taxon>
        <taxon>Candidatus Cenarchaeaceae</taxon>
        <taxon>Candidatus Cenarchaeum</taxon>
    </lineage>
</organism>
<protein>
    <recommendedName>
        <fullName evidence="3">DUF5655 domain-containing protein</fullName>
    </recommendedName>
</protein>
<evidence type="ECO:0000313" key="1">
    <source>
        <dbReference type="EMBL" id="ABK76849.1"/>
    </source>
</evidence>
<evidence type="ECO:0000313" key="2">
    <source>
        <dbReference type="Proteomes" id="UP000000758"/>
    </source>
</evidence>
<reference evidence="1 2" key="1">
    <citation type="journal article" date="2006" name="Proc. Natl. Acad. Sci. U.S.A.">
        <title>Genomic analysis of the uncultivated marine crenarchaeote Cenarchaeum symbiosum.</title>
        <authorList>
            <person name="Hallam S.J."/>
            <person name="Konstantinidis K.T."/>
            <person name="Putnam N."/>
            <person name="Schleper C."/>
            <person name="Watanabe Y."/>
            <person name="Sugahara J."/>
            <person name="Preston C."/>
            <person name="de la Torre J."/>
            <person name="Richardson P.M."/>
            <person name="DeLong E.F."/>
        </authorList>
    </citation>
    <scope>NUCLEOTIDE SEQUENCE [LARGE SCALE GENOMIC DNA]</scope>
    <source>
        <strain evidence="2">A</strain>
    </source>
</reference>
<dbReference type="STRING" id="414004.CENSYa_0206"/>
<gene>
    <name evidence="1" type="ordered locus">CENSYa_0206</name>
</gene>
<evidence type="ECO:0008006" key="3">
    <source>
        <dbReference type="Google" id="ProtNLM"/>
    </source>
</evidence>
<dbReference type="InterPro" id="IPR011856">
    <property type="entry name" value="tRNA_endonuc-like_dom_sf"/>
</dbReference>
<proteinExistence type="predicted"/>
<accession>A0RU32</accession>
<dbReference type="Proteomes" id="UP000000758">
    <property type="component" value="Chromosome"/>
</dbReference>
<dbReference type="KEGG" id="csy:CENSYa_0206"/>